<evidence type="ECO:0000313" key="2">
    <source>
        <dbReference type="Proteomes" id="UP000239494"/>
    </source>
</evidence>
<accession>A0A2T0TDH5</accession>
<protein>
    <submittedName>
        <fullName evidence="1">Uncharacterized protein</fullName>
    </submittedName>
</protein>
<dbReference type="Proteomes" id="UP000239494">
    <property type="component" value="Unassembled WGS sequence"/>
</dbReference>
<reference evidence="1 2" key="1">
    <citation type="submission" date="2018-03" db="EMBL/GenBank/DDBJ databases">
        <title>Genomic Encyclopedia of Archaeal and Bacterial Type Strains, Phase II (KMG-II): from individual species to whole genera.</title>
        <authorList>
            <person name="Goeker M."/>
        </authorList>
    </citation>
    <scope>NUCLEOTIDE SEQUENCE [LARGE SCALE GENOMIC DNA]</scope>
    <source>
        <strain evidence="1 2">DSM 44720</strain>
    </source>
</reference>
<dbReference type="EMBL" id="PVTF01000003">
    <property type="protein sequence ID" value="PRY43716.1"/>
    <property type="molecule type" value="Genomic_DNA"/>
</dbReference>
<sequence length="194" mass="21858">MSRACRCVAHVDETGVRLADGNRLYGMAAVLTDDLVHSEITTQLRSLVLPGKRFLHHYDETLDRRLMIAKSIAGLPLVGALLMMRTTTDAGQEEARKRLLNVLLPRLQHGEQVGQVVIESRSGSDKHDRRTRDRLRRSRTITDLRVDHVQKASEPLVWLPDFVAGAYFAAHYHGQPEPWSIIESGHLVEVITVL</sequence>
<keyword evidence="2" id="KW-1185">Reference proteome</keyword>
<organism evidence="1 2">
    <name type="scientific">Umezawaea tangerina</name>
    <dbReference type="NCBI Taxonomy" id="84725"/>
    <lineage>
        <taxon>Bacteria</taxon>
        <taxon>Bacillati</taxon>
        <taxon>Actinomycetota</taxon>
        <taxon>Actinomycetes</taxon>
        <taxon>Pseudonocardiales</taxon>
        <taxon>Pseudonocardiaceae</taxon>
        <taxon>Umezawaea</taxon>
    </lineage>
</organism>
<gene>
    <name evidence="1" type="ORF">CLV43_103465</name>
</gene>
<dbReference type="AlphaFoldDB" id="A0A2T0TDH5"/>
<name>A0A2T0TDH5_9PSEU</name>
<proteinExistence type="predicted"/>
<comment type="caution">
    <text evidence="1">The sequence shown here is derived from an EMBL/GenBank/DDBJ whole genome shotgun (WGS) entry which is preliminary data.</text>
</comment>
<evidence type="ECO:0000313" key="1">
    <source>
        <dbReference type="EMBL" id="PRY43716.1"/>
    </source>
</evidence>